<name>A0A917FWN4_9NOCA</name>
<gene>
    <name evidence="1" type="ORF">GCM10007304_22740</name>
</gene>
<evidence type="ECO:0000313" key="1">
    <source>
        <dbReference type="EMBL" id="GGG08089.1"/>
    </source>
</evidence>
<protein>
    <submittedName>
        <fullName evidence="1">Uncharacterized protein</fullName>
    </submittedName>
</protein>
<dbReference type="SUPFAM" id="SSF53213">
    <property type="entry name" value="LigB-like"/>
    <property type="match status" value="1"/>
</dbReference>
<evidence type="ECO:0000313" key="2">
    <source>
        <dbReference type="Proteomes" id="UP000654257"/>
    </source>
</evidence>
<accession>A0A917FWN4</accession>
<keyword evidence="2" id="KW-1185">Reference proteome</keyword>
<organism evidence="1 2">
    <name type="scientific">Rhodococcoides trifolii</name>
    <dbReference type="NCBI Taxonomy" id="908250"/>
    <lineage>
        <taxon>Bacteria</taxon>
        <taxon>Bacillati</taxon>
        <taxon>Actinomycetota</taxon>
        <taxon>Actinomycetes</taxon>
        <taxon>Mycobacteriales</taxon>
        <taxon>Nocardiaceae</taxon>
        <taxon>Rhodococcoides</taxon>
    </lineage>
</organism>
<dbReference type="Gene3D" id="3.40.830.10">
    <property type="entry name" value="LigB-like"/>
    <property type="match status" value="1"/>
</dbReference>
<reference evidence="1" key="2">
    <citation type="submission" date="2020-09" db="EMBL/GenBank/DDBJ databases">
        <authorList>
            <person name="Sun Q."/>
            <person name="Sedlacek I."/>
        </authorList>
    </citation>
    <scope>NUCLEOTIDE SEQUENCE</scope>
    <source>
        <strain evidence="1">CCM 7905</strain>
    </source>
</reference>
<reference evidence="1" key="1">
    <citation type="journal article" date="2014" name="Int. J. Syst. Evol. Microbiol.">
        <title>Complete genome sequence of Corynebacterium casei LMG S-19264T (=DSM 44701T), isolated from a smear-ripened cheese.</title>
        <authorList>
            <consortium name="US DOE Joint Genome Institute (JGI-PGF)"/>
            <person name="Walter F."/>
            <person name="Albersmeier A."/>
            <person name="Kalinowski J."/>
            <person name="Ruckert C."/>
        </authorList>
    </citation>
    <scope>NUCLEOTIDE SEQUENCE</scope>
    <source>
        <strain evidence="1">CCM 7905</strain>
    </source>
</reference>
<dbReference type="RefSeq" id="WP_188544877.1">
    <property type="nucleotide sequence ID" value="NZ_BMCU01000002.1"/>
</dbReference>
<dbReference type="EMBL" id="BMCU01000002">
    <property type="protein sequence ID" value="GGG08089.1"/>
    <property type="molecule type" value="Genomic_DNA"/>
</dbReference>
<dbReference type="AlphaFoldDB" id="A0A917FWN4"/>
<dbReference type="Proteomes" id="UP000654257">
    <property type="component" value="Unassembled WGS sequence"/>
</dbReference>
<sequence length="237" mass="24343">MLVAAALVSSPPILVPELAGSAAQETADLRQATLDAGAALGRRARTWLAVGIGDALGTVPTTAAGTYAGFGADVVVTQSPDSPSTVDRLLPLTALTGAWVRTNAASQVRLEVRTVPAATDADDCRRYGLAVRAELDASDEPIGLLVIADGATTLTDKAPGSFHEDAPAVQATVDRALRTGDARSLAALDVETCREIGMNGRAIWQIAAAAMEPVSSATELYSGAPYGVGYFVGLWIP</sequence>
<proteinExistence type="predicted"/>
<comment type="caution">
    <text evidence="1">The sequence shown here is derived from an EMBL/GenBank/DDBJ whole genome shotgun (WGS) entry which is preliminary data.</text>
</comment>